<evidence type="ECO:0000313" key="4">
    <source>
        <dbReference type="Proteomes" id="UP000006727"/>
    </source>
</evidence>
<feature type="compositionally biased region" description="Low complexity" evidence="1">
    <location>
        <begin position="245"/>
        <end position="256"/>
    </location>
</feature>
<feature type="compositionally biased region" description="Polar residues" evidence="1">
    <location>
        <begin position="486"/>
        <end position="495"/>
    </location>
</feature>
<feature type="compositionally biased region" description="Basic and acidic residues" evidence="1">
    <location>
        <begin position="165"/>
        <end position="174"/>
    </location>
</feature>
<dbReference type="GeneID" id="112284014"/>
<feature type="compositionally biased region" description="Polar residues" evidence="1">
    <location>
        <begin position="584"/>
        <end position="598"/>
    </location>
</feature>
<dbReference type="OrthoDB" id="1937095at2759"/>
<name>A0A2K1KGV4_PHYPA</name>
<reference evidence="2 4" key="2">
    <citation type="journal article" date="2018" name="Plant J.">
        <title>The Physcomitrella patens chromosome-scale assembly reveals moss genome structure and evolution.</title>
        <authorList>
            <person name="Lang D."/>
            <person name="Ullrich K.K."/>
            <person name="Murat F."/>
            <person name="Fuchs J."/>
            <person name="Jenkins J."/>
            <person name="Haas F.B."/>
            <person name="Piednoel M."/>
            <person name="Gundlach H."/>
            <person name="Van Bel M."/>
            <person name="Meyberg R."/>
            <person name="Vives C."/>
            <person name="Morata J."/>
            <person name="Symeonidi A."/>
            <person name="Hiss M."/>
            <person name="Muchero W."/>
            <person name="Kamisugi Y."/>
            <person name="Saleh O."/>
            <person name="Blanc G."/>
            <person name="Decker E.L."/>
            <person name="van Gessel N."/>
            <person name="Grimwood J."/>
            <person name="Hayes R.D."/>
            <person name="Graham S.W."/>
            <person name="Gunter L.E."/>
            <person name="McDaniel S.F."/>
            <person name="Hoernstein S.N.W."/>
            <person name="Larsson A."/>
            <person name="Li F.W."/>
            <person name="Perroud P.F."/>
            <person name="Phillips J."/>
            <person name="Ranjan P."/>
            <person name="Rokshar D.S."/>
            <person name="Rothfels C.J."/>
            <person name="Schneider L."/>
            <person name="Shu S."/>
            <person name="Stevenson D.W."/>
            <person name="Thummler F."/>
            <person name="Tillich M."/>
            <person name="Villarreal Aguilar J.C."/>
            <person name="Widiez T."/>
            <person name="Wong G.K."/>
            <person name="Wymore A."/>
            <person name="Zhang Y."/>
            <person name="Zimmer A.D."/>
            <person name="Quatrano R.S."/>
            <person name="Mayer K.F.X."/>
            <person name="Goodstein D."/>
            <person name="Casacuberta J.M."/>
            <person name="Vandepoele K."/>
            <person name="Reski R."/>
            <person name="Cuming A.C."/>
            <person name="Tuskan G.A."/>
            <person name="Maumus F."/>
            <person name="Salse J."/>
            <person name="Schmutz J."/>
            <person name="Rensing S.A."/>
        </authorList>
    </citation>
    <scope>NUCLEOTIDE SEQUENCE [LARGE SCALE GENOMIC DNA]</scope>
    <source>
        <strain evidence="3 4">cv. Gransden 2004</strain>
    </source>
</reference>
<gene>
    <name evidence="3" type="primary">LOC112284014</name>
    <name evidence="2" type="ORF">PHYPA_009368</name>
</gene>
<feature type="region of interest" description="Disordered" evidence="1">
    <location>
        <begin position="69"/>
        <end position="390"/>
    </location>
</feature>
<dbReference type="Gramene" id="Pp3c6_23280V3.1">
    <property type="protein sequence ID" value="Pp3c6_23280V3.1"/>
    <property type="gene ID" value="Pp3c6_23280"/>
</dbReference>
<protein>
    <recommendedName>
        <fullName evidence="5">TPX2 C-terminal domain-containing protein</fullName>
    </recommendedName>
</protein>
<reference evidence="2 4" key="1">
    <citation type="journal article" date="2008" name="Science">
        <title>The Physcomitrella genome reveals evolutionary insights into the conquest of land by plants.</title>
        <authorList>
            <person name="Rensing S."/>
            <person name="Lang D."/>
            <person name="Zimmer A."/>
            <person name="Terry A."/>
            <person name="Salamov A."/>
            <person name="Shapiro H."/>
            <person name="Nishiyama T."/>
            <person name="Perroud P.-F."/>
            <person name="Lindquist E."/>
            <person name="Kamisugi Y."/>
            <person name="Tanahashi T."/>
            <person name="Sakakibara K."/>
            <person name="Fujita T."/>
            <person name="Oishi K."/>
            <person name="Shin-I T."/>
            <person name="Kuroki Y."/>
            <person name="Toyoda A."/>
            <person name="Suzuki Y."/>
            <person name="Hashimoto A."/>
            <person name="Yamaguchi K."/>
            <person name="Sugano A."/>
            <person name="Kohara Y."/>
            <person name="Fujiyama A."/>
            <person name="Anterola A."/>
            <person name="Aoki S."/>
            <person name="Ashton N."/>
            <person name="Barbazuk W.B."/>
            <person name="Barker E."/>
            <person name="Bennetzen J."/>
            <person name="Bezanilla M."/>
            <person name="Blankenship R."/>
            <person name="Cho S.H."/>
            <person name="Dutcher S."/>
            <person name="Estelle M."/>
            <person name="Fawcett J.A."/>
            <person name="Gundlach H."/>
            <person name="Hanada K."/>
            <person name="Heyl A."/>
            <person name="Hicks K.A."/>
            <person name="Hugh J."/>
            <person name="Lohr M."/>
            <person name="Mayer K."/>
            <person name="Melkozernov A."/>
            <person name="Murata T."/>
            <person name="Nelson D."/>
            <person name="Pils B."/>
            <person name="Prigge M."/>
            <person name="Reiss B."/>
            <person name="Renner T."/>
            <person name="Rombauts S."/>
            <person name="Rushton P."/>
            <person name="Sanderfoot A."/>
            <person name="Schween G."/>
            <person name="Shiu S.-H."/>
            <person name="Stueber K."/>
            <person name="Theodoulou F.L."/>
            <person name="Tu H."/>
            <person name="Van de Peer Y."/>
            <person name="Verrier P.J."/>
            <person name="Waters E."/>
            <person name="Wood A."/>
            <person name="Yang L."/>
            <person name="Cove D."/>
            <person name="Cuming A."/>
            <person name="Hasebe M."/>
            <person name="Lucas S."/>
            <person name="Mishler D.B."/>
            <person name="Reski R."/>
            <person name="Grigoriev I."/>
            <person name="Quatrano R.S."/>
            <person name="Boore J.L."/>
        </authorList>
    </citation>
    <scope>NUCLEOTIDE SEQUENCE [LARGE SCALE GENOMIC DNA]</scope>
    <source>
        <strain evidence="3 4">cv. Gransden 2004</strain>
    </source>
</reference>
<evidence type="ECO:0008006" key="5">
    <source>
        <dbReference type="Google" id="ProtNLM"/>
    </source>
</evidence>
<reference evidence="3" key="3">
    <citation type="submission" date="2020-12" db="UniProtKB">
        <authorList>
            <consortium name="EnsemblPlants"/>
        </authorList>
    </citation>
    <scope>IDENTIFICATION</scope>
</reference>
<evidence type="ECO:0000256" key="1">
    <source>
        <dbReference type="SAM" id="MobiDB-lite"/>
    </source>
</evidence>
<feature type="compositionally biased region" description="Basic and acidic residues" evidence="1">
    <location>
        <begin position="287"/>
        <end position="300"/>
    </location>
</feature>
<evidence type="ECO:0000313" key="2">
    <source>
        <dbReference type="EMBL" id="PNR52993.1"/>
    </source>
</evidence>
<keyword evidence="4" id="KW-1185">Reference proteome</keyword>
<feature type="compositionally biased region" description="Polar residues" evidence="1">
    <location>
        <begin position="226"/>
        <end position="236"/>
    </location>
</feature>
<dbReference type="RefSeq" id="XP_024379239.1">
    <property type="nucleotide sequence ID" value="XM_024523471.2"/>
</dbReference>
<feature type="region of interest" description="Disordered" evidence="1">
    <location>
        <begin position="690"/>
        <end position="752"/>
    </location>
</feature>
<dbReference type="EnsemblPlants" id="Pp3c6_23280V3.2">
    <property type="protein sequence ID" value="Pp3c6_23280V3.2"/>
    <property type="gene ID" value="Pp3c6_23280"/>
</dbReference>
<proteinExistence type="predicted"/>
<feature type="region of interest" description="Disordered" evidence="1">
    <location>
        <begin position="469"/>
        <end position="512"/>
    </location>
</feature>
<dbReference type="Proteomes" id="UP000006727">
    <property type="component" value="Chromosome 6"/>
</dbReference>
<feature type="compositionally biased region" description="Polar residues" evidence="1">
    <location>
        <begin position="95"/>
        <end position="128"/>
    </location>
</feature>
<dbReference type="PaxDb" id="3218-PP1S103_62V6.1"/>
<dbReference type="EMBL" id="ABEU02000006">
    <property type="protein sequence ID" value="PNR52993.1"/>
    <property type="molecule type" value="Genomic_DNA"/>
</dbReference>
<accession>A0A2K1KGV4</accession>
<sequence length="752" mass="80205">MGSMDSAFGANSEGRFEPDDFYESFLAPKFHDFTAPEEPIDPDAYFLGKPGMLPKKPVFEDVMPKIQKDSSKALPGIQQQGLPQTPVAAEKGAVSTGSAKKTLIRTASGSLTPLASKNIKNGNSTYNSPAHHPAQEKAGNQSLKPTSLAKKMQTCENDDPNSDTHANHSADHTTAKVVKSTRKVPEDKPAITRQRSKKLLEVKLPVGAGDVQSVPKNSGDCLPAKTSVQKQTSSEKATSRKESPSKSSGTSSSASGVVKALKHNVAPAACSPTGKDHGPSTAGCKTPAKDSVTHHQDVKKVAASVEAAGSPYSGHHCRSSRCAANDPNQLSPAPSQKYLVAKKGTPGSIKRILPNSAKVEKCNEEVKSDRSTQSSDEAHSEGSERELGCTHLTSQAHKIAVVDSHGRGGSKANGRTKVALEEVFKNMALESAPSSTSEKQATNEAIAQLEVTELNKTDDGDFKEVSLVENRSDVEPAHSLPARNGTDGSANSVSCNDKAASSPEPGTTASSLDVADAQTNARGMDLFLKLASEKIDCLDSVDLSALELSQTKQGKKRKSGELMPEGGRKRANLAKGVASKVLPKQTTQAKAPASSKTPQLKMLKMRRLSVARRITNPRVTNPQPFRLRTQERGAVKEEQFRKKVEEYKAAKEGFHSAFQGLAAVEPRIPGKFLKTGSTHVFSAKRAEVASKDDKAVEGKTQKPTSVPVLKPPVFNYPFKPHRSTKKLTVPQDPKFHTVRRASPSGVAVPAQA</sequence>
<feature type="compositionally biased region" description="Basic and acidic residues" evidence="1">
    <location>
        <begin position="358"/>
        <end position="388"/>
    </location>
</feature>
<dbReference type="EnsemblPlants" id="Pp3c6_23280V3.1">
    <property type="protein sequence ID" value="Pp3c6_23280V3.1"/>
    <property type="gene ID" value="Pp3c6_23280"/>
</dbReference>
<evidence type="ECO:0000313" key="3">
    <source>
        <dbReference type="EnsemblPlants" id="Pp3c6_23280V3.1"/>
    </source>
</evidence>
<dbReference type="AlphaFoldDB" id="A0A2K1KGV4"/>
<feature type="region of interest" description="Disordered" evidence="1">
    <location>
        <begin position="550"/>
        <end position="598"/>
    </location>
</feature>
<feature type="compositionally biased region" description="Basic and acidic residues" evidence="1">
    <location>
        <begin position="690"/>
        <end position="700"/>
    </location>
</feature>
<organism evidence="2">
    <name type="scientific">Physcomitrium patens</name>
    <name type="common">Spreading-leaved earth moss</name>
    <name type="synonym">Physcomitrella patens</name>
    <dbReference type="NCBI Taxonomy" id="3218"/>
    <lineage>
        <taxon>Eukaryota</taxon>
        <taxon>Viridiplantae</taxon>
        <taxon>Streptophyta</taxon>
        <taxon>Embryophyta</taxon>
        <taxon>Bryophyta</taxon>
        <taxon>Bryophytina</taxon>
        <taxon>Bryopsida</taxon>
        <taxon>Funariidae</taxon>
        <taxon>Funariales</taxon>
        <taxon>Funariaceae</taxon>
        <taxon>Physcomitrium</taxon>
    </lineage>
</organism>
<dbReference type="Gramene" id="Pp3c6_23280V3.2">
    <property type="protein sequence ID" value="Pp3c6_23280V3.2"/>
    <property type="gene ID" value="Pp3c6_23280"/>
</dbReference>